<dbReference type="Proteomes" id="UP000005801">
    <property type="component" value="Unassembled WGS sequence"/>
</dbReference>
<keyword evidence="4" id="KW-1185">Reference proteome</keyword>
<dbReference type="OrthoDB" id="5526694at2"/>
<organism evidence="3 4">
    <name type="scientific">Plesiocystis pacifica SIR-1</name>
    <dbReference type="NCBI Taxonomy" id="391625"/>
    <lineage>
        <taxon>Bacteria</taxon>
        <taxon>Pseudomonadati</taxon>
        <taxon>Myxococcota</taxon>
        <taxon>Polyangia</taxon>
        <taxon>Nannocystales</taxon>
        <taxon>Nannocystaceae</taxon>
        <taxon>Plesiocystis</taxon>
    </lineage>
</organism>
<dbReference type="InterPro" id="IPR011990">
    <property type="entry name" value="TPR-like_helical_dom_sf"/>
</dbReference>
<evidence type="ECO:0000313" key="3">
    <source>
        <dbReference type="EMBL" id="EDM79024.1"/>
    </source>
</evidence>
<dbReference type="EMBL" id="ABCS01000024">
    <property type="protein sequence ID" value="EDM79024.1"/>
    <property type="molecule type" value="Genomic_DNA"/>
</dbReference>
<name>A6G5B2_9BACT</name>
<keyword evidence="2" id="KW-1133">Transmembrane helix</keyword>
<dbReference type="RefSeq" id="WP_006971911.1">
    <property type="nucleotide sequence ID" value="NZ_ABCS01000024.1"/>
</dbReference>
<feature type="compositionally biased region" description="Basic and acidic residues" evidence="1">
    <location>
        <begin position="165"/>
        <end position="180"/>
    </location>
</feature>
<evidence type="ECO:0000313" key="4">
    <source>
        <dbReference type="Proteomes" id="UP000005801"/>
    </source>
</evidence>
<feature type="transmembrane region" description="Helical" evidence="2">
    <location>
        <begin position="68"/>
        <end position="87"/>
    </location>
</feature>
<evidence type="ECO:0000256" key="2">
    <source>
        <dbReference type="SAM" id="Phobius"/>
    </source>
</evidence>
<keyword evidence="2" id="KW-0472">Membrane</keyword>
<comment type="caution">
    <text evidence="3">The sequence shown here is derived from an EMBL/GenBank/DDBJ whole genome shotgun (WGS) entry which is preliminary data.</text>
</comment>
<proteinExistence type="predicted"/>
<dbReference type="eggNOG" id="ENOG5031A6Q">
    <property type="taxonomic scope" value="Bacteria"/>
</dbReference>
<feature type="compositionally biased region" description="Pro residues" evidence="1">
    <location>
        <begin position="130"/>
        <end position="143"/>
    </location>
</feature>
<dbReference type="Gene3D" id="1.25.40.10">
    <property type="entry name" value="Tetratricopeptide repeat domain"/>
    <property type="match status" value="1"/>
</dbReference>
<dbReference type="AlphaFoldDB" id="A6G5B2"/>
<accession>A6G5B2</accession>
<reference evidence="3 4" key="1">
    <citation type="submission" date="2007-06" db="EMBL/GenBank/DDBJ databases">
        <authorList>
            <person name="Shimkets L."/>
            <person name="Ferriera S."/>
            <person name="Johnson J."/>
            <person name="Kravitz S."/>
            <person name="Beeson K."/>
            <person name="Sutton G."/>
            <person name="Rogers Y.-H."/>
            <person name="Friedman R."/>
            <person name="Frazier M."/>
            <person name="Venter J.C."/>
        </authorList>
    </citation>
    <scope>NUCLEOTIDE SEQUENCE [LARGE SCALE GENOMIC DNA]</scope>
    <source>
        <strain evidence="3 4">SIR-1</strain>
    </source>
</reference>
<keyword evidence="2" id="KW-0812">Transmembrane</keyword>
<protein>
    <submittedName>
        <fullName evidence="3">Uncharacterized protein</fullName>
    </submittedName>
</protein>
<evidence type="ECO:0000256" key="1">
    <source>
        <dbReference type="SAM" id="MobiDB-lite"/>
    </source>
</evidence>
<feature type="region of interest" description="Disordered" evidence="1">
    <location>
        <begin position="107"/>
        <end position="180"/>
    </location>
</feature>
<dbReference type="STRING" id="391625.PPSIR1_07268"/>
<gene>
    <name evidence="3" type="ORF">PPSIR1_07268</name>
</gene>
<sequence>MTMEDKGEQGRALIEAWTQARTPSAEVRARTWEAVQSRAAVGELGPDLGPESAGDVGASVATSSSPQLVLLTTTLVLGVGLGAFFALRDRGPQLDLRAVVADGRQVSAEDLGQPEPEADPAPARVELPRTPSPAEPSVAPPTEPNSTDEVGALEAATPAPRRTAARVDADAKKGTEAEPAKGADSLAVEMQLLGAARSALKAGDVKKALTKLDAHAQRFPRGALATERELTRVTALCAAGRSDEAETVARRFIATRPQAGYRKRLAGSCVADRLGD</sequence>